<protein>
    <submittedName>
        <fullName evidence="1">Uncharacterized protein</fullName>
    </submittedName>
</protein>
<organism evidence="1 2">
    <name type="scientific">Candidatus Nanohalobium constans</name>
    <dbReference type="NCBI Taxonomy" id="2565781"/>
    <lineage>
        <taxon>Archaea</taxon>
        <taxon>Candidatus Nanohalarchaeota</taxon>
        <taxon>Candidatus Nanohalobia</taxon>
        <taxon>Candidatus Nanohalobiales</taxon>
        <taxon>Candidatus Nanohalobiaceae</taxon>
        <taxon>Candidatus Nanohalobium</taxon>
    </lineage>
</organism>
<proteinExistence type="predicted"/>
<reference evidence="2" key="1">
    <citation type="submission" date="2019-05" db="EMBL/GenBank/DDBJ databases">
        <title>Candidatus Nanohalobium constans, a novel model system to study the DPANN nano-sized archaea: genomic and physiological characterization of a nanoarchaeon co-cultured with its chitinotrophic host.</title>
        <authorList>
            <person name="La Cono V."/>
            <person name="Arcadi E."/>
            <person name="Crisafi F."/>
            <person name="Denaro R."/>
            <person name="La Spada G."/>
            <person name="Messina E."/>
            <person name="Smedile F."/>
            <person name="Toshchakov S.V."/>
            <person name="Shevchenko M.A."/>
            <person name="Golyshin P.N."/>
            <person name="Golyshina O.V."/>
            <person name="Ferrer M."/>
            <person name="Rohde M."/>
            <person name="Mushegian A."/>
            <person name="Sorokin D.Y."/>
            <person name="Giuliano L."/>
            <person name="Yakimov M.M."/>
        </authorList>
    </citation>
    <scope>NUCLEOTIDE SEQUENCE [LARGE SCALE GENOMIC DNA]</scope>
    <source>
        <strain evidence="2">LC1Nh</strain>
    </source>
</reference>
<dbReference type="AlphaFoldDB" id="A0A5Q0UHH0"/>
<dbReference type="Proteomes" id="UP000377803">
    <property type="component" value="Chromosome"/>
</dbReference>
<gene>
    <name evidence="1" type="ORF">LC1Nh_0495</name>
</gene>
<dbReference type="KEGG" id="ncon:LC1Nh_0495"/>
<evidence type="ECO:0000313" key="2">
    <source>
        <dbReference type="Proteomes" id="UP000377803"/>
    </source>
</evidence>
<dbReference type="EMBL" id="CP040089">
    <property type="protein sequence ID" value="QGA80395.1"/>
    <property type="molecule type" value="Genomic_DNA"/>
</dbReference>
<keyword evidence="2" id="KW-1185">Reference proteome</keyword>
<accession>A0A5Q0UHH0</accession>
<sequence>MSSINLLLYFTASYKGKRTTNAEIQSAADSGIPVLCKPSFMPANHSNSGIIRGSIIGLITSVSNAPMDPIAPTKTIRGFQGSSLAFSRNLSIINVESISTRLE</sequence>
<evidence type="ECO:0000313" key="1">
    <source>
        <dbReference type="EMBL" id="QGA80395.1"/>
    </source>
</evidence>
<name>A0A5Q0UHH0_9ARCH</name>